<dbReference type="SUPFAM" id="SSF50249">
    <property type="entry name" value="Nucleic acid-binding proteins"/>
    <property type="match status" value="2"/>
</dbReference>
<dbReference type="SMART" id="SM00357">
    <property type="entry name" value="CSP"/>
    <property type="match status" value="2"/>
</dbReference>
<keyword evidence="5" id="KW-1185">Reference proteome</keyword>
<feature type="domain" description="CSD" evidence="3">
    <location>
        <begin position="50"/>
        <end position="115"/>
    </location>
</feature>
<comment type="caution">
    <text evidence="4">The sequence shown here is derived from an EMBL/GenBank/DDBJ whole genome shotgun (WGS) entry which is preliminary data.</text>
</comment>
<gene>
    <name evidence="4" type="ORF">HJG44_07650</name>
</gene>
<dbReference type="Gene3D" id="2.40.50.140">
    <property type="entry name" value="Nucleic acid-binding proteins"/>
    <property type="match status" value="2"/>
</dbReference>
<dbReference type="RefSeq" id="WP_171217755.1">
    <property type="nucleotide sequence ID" value="NZ_JABEPP010000002.1"/>
</dbReference>
<dbReference type="Pfam" id="PF00313">
    <property type="entry name" value="CSD"/>
    <property type="match status" value="2"/>
</dbReference>
<feature type="compositionally biased region" description="Gly residues" evidence="2">
    <location>
        <begin position="129"/>
        <end position="151"/>
    </location>
</feature>
<dbReference type="InterPro" id="IPR012340">
    <property type="entry name" value="NA-bd_OB-fold"/>
</dbReference>
<feature type="compositionally biased region" description="Gly residues" evidence="2">
    <location>
        <begin position="164"/>
        <end position="180"/>
    </location>
</feature>
<evidence type="ECO:0000256" key="2">
    <source>
        <dbReference type="SAM" id="MobiDB-lite"/>
    </source>
</evidence>
<dbReference type="InterPro" id="IPR002059">
    <property type="entry name" value="CSP_DNA-bd"/>
</dbReference>
<dbReference type="PROSITE" id="PS51857">
    <property type="entry name" value="CSD_2"/>
    <property type="match status" value="2"/>
</dbReference>
<dbReference type="PRINTS" id="PR00050">
    <property type="entry name" value="COLDSHOCK"/>
</dbReference>
<evidence type="ECO:0000256" key="1">
    <source>
        <dbReference type="RuleBase" id="RU000408"/>
    </source>
</evidence>
<name>A0A849I4I6_9HYPH</name>
<accession>A0A849I4I6</accession>
<dbReference type="GO" id="GO:0003676">
    <property type="term" value="F:nucleic acid binding"/>
    <property type="evidence" value="ECO:0007669"/>
    <property type="project" value="InterPro"/>
</dbReference>
<dbReference type="PROSITE" id="PS00352">
    <property type="entry name" value="CSD_1"/>
    <property type="match status" value="1"/>
</dbReference>
<sequence>MSRGRDFRDQRRRGFGDDFGADRGPSPYDSPPPSSSRPMSRGPAAPSGPEQEATVKWFNPEKGFGFAELSDGSGDAFLHIRAVEATGHTELEPGTKLVVRVAAGQRGPQVTEVVSVDTSTAEPRQARRPGGGFGGGGDRFGGGGGGDRFGGGGGGGGGGGYGGGGDRFGGGGGGGGGFGGPRRSFPSAPRETGPVENMTGVVKWYNPAKGFGFIAPDDGGRDVFVHRSALERARLADLQEGQRVQIGVTQGQKGREVATIDVVD</sequence>
<dbReference type="PANTHER" id="PTHR11544">
    <property type="entry name" value="COLD SHOCK DOMAIN CONTAINING PROTEINS"/>
    <property type="match status" value="1"/>
</dbReference>
<feature type="region of interest" description="Disordered" evidence="2">
    <location>
        <begin position="164"/>
        <end position="195"/>
    </location>
</feature>
<dbReference type="AlphaFoldDB" id="A0A849I4I6"/>
<evidence type="ECO:0000313" key="4">
    <source>
        <dbReference type="EMBL" id="NNM72268.1"/>
    </source>
</evidence>
<dbReference type="Proteomes" id="UP000564885">
    <property type="component" value="Unassembled WGS sequence"/>
</dbReference>
<feature type="region of interest" description="Disordered" evidence="2">
    <location>
        <begin position="112"/>
        <end position="151"/>
    </location>
</feature>
<proteinExistence type="predicted"/>
<feature type="compositionally biased region" description="Basic and acidic residues" evidence="2">
    <location>
        <begin position="1"/>
        <end position="16"/>
    </location>
</feature>
<feature type="compositionally biased region" description="Low complexity" evidence="2">
    <location>
        <begin position="36"/>
        <end position="47"/>
    </location>
</feature>
<dbReference type="CDD" id="cd04458">
    <property type="entry name" value="CSP_CDS"/>
    <property type="match status" value="2"/>
</dbReference>
<dbReference type="EMBL" id="JABEPP010000002">
    <property type="protein sequence ID" value="NNM72268.1"/>
    <property type="molecule type" value="Genomic_DNA"/>
</dbReference>
<dbReference type="InterPro" id="IPR019844">
    <property type="entry name" value="CSD_CS"/>
</dbReference>
<reference evidence="4 5" key="1">
    <citation type="submission" date="2020-04" db="EMBL/GenBank/DDBJ databases">
        <title>Enterovirga sp. isolate from soil.</title>
        <authorList>
            <person name="Chea S."/>
            <person name="Kim D.-U."/>
        </authorList>
    </citation>
    <scope>NUCLEOTIDE SEQUENCE [LARGE SCALE GENOMIC DNA]</scope>
    <source>
        <strain evidence="4 5">DB1703</strain>
    </source>
</reference>
<evidence type="ECO:0000313" key="5">
    <source>
        <dbReference type="Proteomes" id="UP000564885"/>
    </source>
</evidence>
<feature type="domain" description="CSD" evidence="3">
    <location>
        <begin position="197"/>
        <end position="264"/>
    </location>
</feature>
<dbReference type="InterPro" id="IPR011129">
    <property type="entry name" value="CSD"/>
</dbReference>
<dbReference type="GO" id="GO:0005829">
    <property type="term" value="C:cytosol"/>
    <property type="evidence" value="ECO:0007669"/>
    <property type="project" value="UniProtKB-ARBA"/>
</dbReference>
<protein>
    <submittedName>
        <fullName evidence="4">Cold-shock protein</fullName>
    </submittedName>
</protein>
<dbReference type="InterPro" id="IPR050181">
    <property type="entry name" value="Cold_shock_domain"/>
</dbReference>
<organism evidence="4 5">
    <name type="scientific">Enterovirga aerilata</name>
    <dbReference type="NCBI Taxonomy" id="2730920"/>
    <lineage>
        <taxon>Bacteria</taxon>
        <taxon>Pseudomonadati</taxon>
        <taxon>Pseudomonadota</taxon>
        <taxon>Alphaproteobacteria</taxon>
        <taxon>Hyphomicrobiales</taxon>
        <taxon>Methylobacteriaceae</taxon>
        <taxon>Enterovirga</taxon>
    </lineage>
</organism>
<comment type="subcellular location">
    <subcellularLocation>
        <location evidence="1">Cytoplasm</location>
    </subcellularLocation>
</comment>
<feature type="region of interest" description="Disordered" evidence="2">
    <location>
        <begin position="1"/>
        <end position="55"/>
    </location>
</feature>
<evidence type="ECO:0000259" key="3">
    <source>
        <dbReference type="PROSITE" id="PS51857"/>
    </source>
</evidence>